<accession>A0A849HL70</accession>
<protein>
    <recommendedName>
        <fullName evidence="3">Pilus assembly protein FlpE</fullName>
    </recommendedName>
</protein>
<dbReference type="AlphaFoldDB" id="A0A849HL70"/>
<dbReference type="InterPro" id="IPR027417">
    <property type="entry name" value="P-loop_NTPase"/>
</dbReference>
<gene>
    <name evidence="1" type="ORF">HJG52_14000</name>
</gene>
<dbReference type="SUPFAM" id="SSF52540">
    <property type="entry name" value="P-loop containing nucleoside triphosphate hydrolases"/>
    <property type="match status" value="1"/>
</dbReference>
<evidence type="ECO:0000313" key="1">
    <source>
        <dbReference type="EMBL" id="NNM47111.1"/>
    </source>
</evidence>
<sequence>MVHTVVGVVGASGGLGASTLAVALAVRASLRSGLCVAVDAEPDGGLDVTAGVEHLPGLRWPDLAASRGGVDGAALLADLPGQDSVRVLSGGGVARAPGSVESGLERGALAEAPAATRRQVVAALAEVCALTVLDLGRHLDLVDLCTDVVVVSGTTARQLADATALCRGGVLDLGRSLVVLRTTGREGIPAREVADHLGLPLAGVLGDDPRVRRDEVRAVMPGSRARGVVAGAADRLLDLVAGRGHAAYGVGA</sequence>
<name>A0A849HL70_9MICO</name>
<reference evidence="1 2" key="1">
    <citation type="submission" date="2020-04" db="EMBL/GenBank/DDBJ databases">
        <title>Knoellia sp. isolate from air conditioner.</title>
        <authorList>
            <person name="Chea S."/>
            <person name="Kim D.-U."/>
        </authorList>
    </citation>
    <scope>NUCLEOTIDE SEQUENCE [LARGE SCALE GENOMIC DNA]</scope>
    <source>
        <strain evidence="1 2">DB2414S</strain>
    </source>
</reference>
<comment type="caution">
    <text evidence="1">The sequence shown here is derived from an EMBL/GenBank/DDBJ whole genome shotgun (WGS) entry which is preliminary data.</text>
</comment>
<evidence type="ECO:0000313" key="2">
    <source>
        <dbReference type="Proteomes" id="UP000588586"/>
    </source>
</evidence>
<dbReference type="Proteomes" id="UP000588586">
    <property type="component" value="Unassembled WGS sequence"/>
</dbReference>
<dbReference type="EMBL" id="JABEPQ010000003">
    <property type="protein sequence ID" value="NNM47111.1"/>
    <property type="molecule type" value="Genomic_DNA"/>
</dbReference>
<evidence type="ECO:0008006" key="3">
    <source>
        <dbReference type="Google" id="ProtNLM"/>
    </source>
</evidence>
<organism evidence="1 2">
    <name type="scientific">Knoellia koreensis</name>
    <dbReference type="NCBI Taxonomy" id="2730921"/>
    <lineage>
        <taxon>Bacteria</taxon>
        <taxon>Bacillati</taxon>
        <taxon>Actinomycetota</taxon>
        <taxon>Actinomycetes</taxon>
        <taxon>Micrococcales</taxon>
        <taxon>Intrasporangiaceae</taxon>
        <taxon>Knoellia</taxon>
    </lineage>
</organism>
<proteinExistence type="predicted"/>
<dbReference type="Gene3D" id="3.40.50.300">
    <property type="entry name" value="P-loop containing nucleotide triphosphate hydrolases"/>
    <property type="match status" value="1"/>
</dbReference>
<keyword evidence="2" id="KW-1185">Reference proteome</keyword>
<dbReference type="RefSeq" id="WP_171244245.1">
    <property type="nucleotide sequence ID" value="NZ_JABEPQ010000003.1"/>
</dbReference>